<evidence type="ECO:0000313" key="3">
    <source>
        <dbReference type="Proteomes" id="UP000058074"/>
    </source>
</evidence>
<keyword evidence="1" id="KW-0472">Membrane</keyword>
<evidence type="ECO:0000256" key="1">
    <source>
        <dbReference type="SAM" id="Phobius"/>
    </source>
</evidence>
<feature type="transmembrane region" description="Helical" evidence="1">
    <location>
        <begin position="138"/>
        <end position="156"/>
    </location>
</feature>
<dbReference type="EMBL" id="CP012700">
    <property type="protein sequence ID" value="ALH80702.1"/>
    <property type="molecule type" value="Genomic_DNA"/>
</dbReference>
<dbReference type="Proteomes" id="UP000058074">
    <property type="component" value="Chromosome"/>
</dbReference>
<reference evidence="2 3" key="1">
    <citation type="journal article" date="2015" name="Genome Announc.">
        <title>Complete Genome Sequence of Polypropylene Glycol- and Polyethylene Glycol-Degrading Sphingopyxis macrogoltabida Strain EY-1.</title>
        <authorList>
            <person name="Ohtsubo Y."/>
            <person name="Nagata Y."/>
            <person name="Numata M."/>
            <person name="Tsuchikane K."/>
            <person name="Hosoyama A."/>
            <person name="Yamazoe A."/>
            <person name="Tsuda M."/>
            <person name="Fujita N."/>
            <person name="Kawai F."/>
        </authorList>
    </citation>
    <scope>NUCLEOTIDE SEQUENCE [LARGE SCALE GENOMIC DNA]</scope>
    <source>
        <strain evidence="2 3">EY-1</strain>
    </source>
</reference>
<protein>
    <submittedName>
        <fullName evidence="2">Uncharacterized protein</fullName>
    </submittedName>
</protein>
<feature type="transmembrane region" description="Helical" evidence="1">
    <location>
        <begin position="113"/>
        <end position="132"/>
    </location>
</feature>
<dbReference type="OrthoDB" id="7192182at2"/>
<dbReference type="KEGG" id="smag:AN936_10070"/>
<organism evidence="2 3">
    <name type="scientific">Sphingopyxis macrogoltabida</name>
    <name type="common">Sphingomonas macrogoltabidus</name>
    <dbReference type="NCBI Taxonomy" id="33050"/>
    <lineage>
        <taxon>Bacteria</taxon>
        <taxon>Pseudomonadati</taxon>
        <taxon>Pseudomonadota</taxon>
        <taxon>Alphaproteobacteria</taxon>
        <taxon>Sphingomonadales</taxon>
        <taxon>Sphingomonadaceae</taxon>
        <taxon>Sphingopyxis</taxon>
    </lineage>
</organism>
<gene>
    <name evidence="2" type="ORF">AN936_10070</name>
</gene>
<keyword evidence="1" id="KW-0812">Transmembrane</keyword>
<feature type="transmembrane region" description="Helical" evidence="1">
    <location>
        <begin position="71"/>
        <end position="92"/>
    </location>
</feature>
<feature type="transmembrane region" description="Helical" evidence="1">
    <location>
        <begin position="6"/>
        <end position="26"/>
    </location>
</feature>
<accession>A0A0N9U643</accession>
<dbReference type="AlphaFoldDB" id="A0A0N9U643"/>
<dbReference type="PATRIC" id="fig|33050.5.peg.2082"/>
<keyword evidence="1" id="KW-1133">Transmembrane helix</keyword>
<proteinExistence type="predicted"/>
<dbReference type="RefSeq" id="WP_054588021.1">
    <property type="nucleotide sequence ID" value="NZ_CP012700.1"/>
</dbReference>
<feature type="transmembrane region" description="Helical" evidence="1">
    <location>
        <begin position="38"/>
        <end position="59"/>
    </location>
</feature>
<name>A0A0N9U643_SPHMC</name>
<feature type="transmembrane region" description="Helical" evidence="1">
    <location>
        <begin position="163"/>
        <end position="181"/>
    </location>
</feature>
<sequence length="182" mass="19950">MSGFEFIFSLFGLILGLALAEGLGGLARALKASHHVRIGWPTALLGLFVSCDVVTFWMYGWAMRDLLPLSWPLLFGGFIVTAIYFIAASLVFPDDPAAWADLDAHFDRQRRKVLGGILLANIALMATVAAYAGAPSFGARNLVVSWSFFPIALLGVWTKHRRVTVACLVWLIALYPLSAVWH</sequence>
<evidence type="ECO:0000313" key="2">
    <source>
        <dbReference type="EMBL" id="ALH80702.1"/>
    </source>
</evidence>